<organism evidence="2 3">
    <name type="scientific">Cinchona calisaya</name>
    <dbReference type="NCBI Taxonomy" id="153742"/>
    <lineage>
        <taxon>Eukaryota</taxon>
        <taxon>Viridiplantae</taxon>
        <taxon>Streptophyta</taxon>
        <taxon>Embryophyta</taxon>
        <taxon>Tracheophyta</taxon>
        <taxon>Spermatophyta</taxon>
        <taxon>Magnoliopsida</taxon>
        <taxon>eudicotyledons</taxon>
        <taxon>Gunneridae</taxon>
        <taxon>Pentapetalae</taxon>
        <taxon>asterids</taxon>
        <taxon>lamiids</taxon>
        <taxon>Gentianales</taxon>
        <taxon>Rubiaceae</taxon>
        <taxon>Cinchonoideae</taxon>
        <taxon>Cinchoneae</taxon>
        <taxon>Cinchona</taxon>
    </lineage>
</organism>
<proteinExistence type="predicted"/>
<evidence type="ECO:0000256" key="1">
    <source>
        <dbReference type="SAM" id="MobiDB-lite"/>
    </source>
</evidence>
<feature type="region of interest" description="Disordered" evidence="1">
    <location>
        <begin position="1"/>
        <end position="27"/>
    </location>
</feature>
<dbReference type="AlphaFoldDB" id="A0ABD2Z2U8"/>
<dbReference type="EMBL" id="JBJUIK010000011">
    <property type="protein sequence ID" value="KAL3513161.1"/>
    <property type="molecule type" value="Genomic_DNA"/>
</dbReference>
<gene>
    <name evidence="2" type="ORF">ACH5RR_025878</name>
</gene>
<evidence type="ECO:0000313" key="2">
    <source>
        <dbReference type="EMBL" id="KAL3513161.1"/>
    </source>
</evidence>
<comment type="caution">
    <text evidence="2">The sequence shown here is derived from an EMBL/GenBank/DDBJ whole genome shotgun (WGS) entry which is preliminary data.</text>
</comment>
<accession>A0ABD2Z2U8</accession>
<reference evidence="2 3" key="1">
    <citation type="submission" date="2024-11" db="EMBL/GenBank/DDBJ databases">
        <title>A near-complete genome assembly of Cinchona calisaya.</title>
        <authorList>
            <person name="Lian D.C."/>
            <person name="Zhao X.W."/>
            <person name="Wei L."/>
        </authorList>
    </citation>
    <scope>NUCLEOTIDE SEQUENCE [LARGE SCALE GENOMIC DNA]</scope>
    <source>
        <tissue evidence="2">Nenye</tissue>
    </source>
</reference>
<keyword evidence="3" id="KW-1185">Reference proteome</keyword>
<protein>
    <submittedName>
        <fullName evidence="2">Uncharacterized protein</fullName>
    </submittedName>
</protein>
<dbReference type="Proteomes" id="UP001630127">
    <property type="component" value="Unassembled WGS sequence"/>
</dbReference>
<sequence length="95" mass="10906">MQRRESNVAFPGDQDTPNLEDAAQDNETANNIPLLEANILYKVKSRRNVDLKIKKLITKQIPLVKVAPEHLGLRKPYGKYRTKCKGISRTFQTNR</sequence>
<evidence type="ECO:0000313" key="3">
    <source>
        <dbReference type="Proteomes" id="UP001630127"/>
    </source>
</evidence>
<name>A0ABD2Z2U8_9GENT</name>